<dbReference type="AlphaFoldDB" id="A0AAD6W9S3"/>
<dbReference type="Proteomes" id="UP001164929">
    <property type="component" value="Chromosome 3"/>
</dbReference>
<proteinExistence type="predicted"/>
<protein>
    <submittedName>
        <fullName evidence="1">Uncharacterized protein</fullName>
    </submittedName>
</protein>
<evidence type="ECO:0000313" key="2">
    <source>
        <dbReference type="Proteomes" id="UP001164929"/>
    </source>
</evidence>
<evidence type="ECO:0000313" key="1">
    <source>
        <dbReference type="EMBL" id="KAJ7002979.1"/>
    </source>
</evidence>
<dbReference type="EMBL" id="JAQIZT010000003">
    <property type="protein sequence ID" value="KAJ7002979.1"/>
    <property type="molecule type" value="Genomic_DNA"/>
</dbReference>
<name>A0AAD6W9S3_9ROSI</name>
<reference evidence="1" key="1">
    <citation type="journal article" date="2023" name="Mol. Ecol. Resour.">
        <title>Chromosome-level genome assembly of a triploid poplar Populus alba 'Berolinensis'.</title>
        <authorList>
            <person name="Chen S."/>
            <person name="Yu Y."/>
            <person name="Wang X."/>
            <person name="Wang S."/>
            <person name="Zhang T."/>
            <person name="Zhou Y."/>
            <person name="He R."/>
            <person name="Meng N."/>
            <person name="Wang Y."/>
            <person name="Liu W."/>
            <person name="Liu Z."/>
            <person name="Liu J."/>
            <person name="Guo Q."/>
            <person name="Huang H."/>
            <person name="Sederoff R.R."/>
            <person name="Wang G."/>
            <person name="Qu G."/>
            <person name="Chen S."/>
        </authorList>
    </citation>
    <scope>NUCLEOTIDE SEQUENCE</scope>
    <source>
        <strain evidence="1">SC-2020</strain>
    </source>
</reference>
<keyword evidence="2" id="KW-1185">Reference proteome</keyword>
<organism evidence="1 2">
    <name type="scientific">Populus alba x Populus x berolinensis</name>
    <dbReference type="NCBI Taxonomy" id="444605"/>
    <lineage>
        <taxon>Eukaryota</taxon>
        <taxon>Viridiplantae</taxon>
        <taxon>Streptophyta</taxon>
        <taxon>Embryophyta</taxon>
        <taxon>Tracheophyta</taxon>
        <taxon>Spermatophyta</taxon>
        <taxon>Magnoliopsida</taxon>
        <taxon>eudicotyledons</taxon>
        <taxon>Gunneridae</taxon>
        <taxon>Pentapetalae</taxon>
        <taxon>rosids</taxon>
        <taxon>fabids</taxon>
        <taxon>Malpighiales</taxon>
        <taxon>Salicaceae</taxon>
        <taxon>Saliceae</taxon>
        <taxon>Populus</taxon>
    </lineage>
</organism>
<accession>A0AAD6W9S3</accession>
<sequence length="82" mass="10010">MQFTDLVVFKDMEALINMPQLSAPTCSCLQLERGPKRAAERRRWAHSKRAAERRRWAQYCFLSLRWCFEERWIVRFPRNSLY</sequence>
<comment type="caution">
    <text evidence="1">The sequence shown here is derived from an EMBL/GenBank/DDBJ whole genome shotgun (WGS) entry which is preliminary data.</text>
</comment>
<gene>
    <name evidence="1" type="ORF">NC653_008261</name>
</gene>